<evidence type="ECO:0000313" key="1">
    <source>
        <dbReference type="EMBL" id="RCH96071.1"/>
    </source>
</evidence>
<dbReference type="AlphaFoldDB" id="A0A367K2F4"/>
<gene>
    <name evidence="1" type="ORF">CU098_002962</name>
</gene>
<dbReference type="EMBL" id="PJQM01002354">
    <property type="protein sequence ID" value="RCH96071.1"/>
    <property type="molecule type" value="Genomic_DNA"/>
</dbReference>
<feature type="non-terminal residue" evidence="1">
    <location>
        <position position="84"/>
    </location>
</feature>
<name>A0A367K2F4_RHIST</name>
<evidence type="ECO:0000313" key="2">
    <source>
        <dbReference type="Proteomes" id="UP000253551"/>
    </source>
</evidence>
<proteinExistence type="predicted"/>
<comment type="caution">
    <text evidence="1">The sequence shown here is derived from an EMBL/GenBank/DDBJ whole genome shotgun (WGS) entry which is preliminary data.</text>
</comment>
<protein>
    <submittedName>
        <fullName evidence="1">Uncharacterized protein</fullName>
    </submittedName>
</protein>
<dbReference type="OrthoDB" id="2283610at2759"/>
<dbReference type="Proteomes" id="UP000253551">
    <property type="component" value="Unassembled WGS sequence"/>
</dbReference>
<keyword evidence="2" id="KW-1185">Reference proteome</keyword>
<sequence length="84" mass="8985">MAHQTTANFKKGKTAPTFILSECVQKASNTMASHLETIFNGCLLPSESNSSTVTVSSAPYDNMLPLKLDDVTSAIQTLPSRKAP</sequence>
<reference evidence="1 2" key="1">
    <citation type="journal article" date="2018" name="G3 (Bethesda)">
        <title>Phylogenetic and Phylogenomic Definition of Rhizopus Species.</title>
        <authorList>
            <person name="Gryganskyi A.P."/>
            <person name="Golan J."/>
            <person name="Dolatabadi S."/>
            <person name="Mondo S."/>
            <person name="Robb S."/>
            <person name="Idnurm A."/>
            <person name="Muszewska A."/>
            <person name="Steczkiewicz K."/>
            <person name="Masonjones S."/>
            <person name="Liao H.L."/>
            <person name="Gajdeczka M.T."/>
            <person name="Anike F."/>
            <person name="Vuek A."/>
            <person name="Anishchenko I.M."/>
            <person name="Voigt K."/>
            <person name="de Hoog G.S."/>
            <person name="Smith M.E."/>
            <person name="Heitman J."/>
            <person name="Vilgalys R."/>
            <person name="Stajich J.E."/>
        </authorList>
    </citation>
    <scope>NUCLEOTIDE SEQUENCE [LARGE SCALE GENOMIC DNA]</scope>
    <source>
        <strain evidence="1 2">LSU 92-RS-03</strain>
    </source>
</reference>
<accession>A0A367K2F4</accession>
<organism evidence="1 2">
    <name type="scientific">Rhizopus stolonifer</name>
    <name type="common">Rhizopus nigricans</name>
    <dbReference type="NCBI Taxonomy" id="4846"/>
    <lineage>
        <taxon>Eukaryota</taxon>
        <taxon>Fungi</taxon>
        <taxon>Fungi incertae sedis</taxon>
        <taxon>Mucoromycota</taxon>
        <taxon>Mucoromycotina</taxon>
        <taxon>Mucoromycetes</taxon>
        <taxon>Mucorales</taxon>
        <taxon>Mucorineae</taxon>
        <taxon>Rhizopodaceae</taxon>
        <taxon>Rhizopus</taxon>
    </lineage>
</organism>